<dbReference type="PANTHER" id="PTHR32182">
    <property type="entry name" value="DNA REPLICATION AND REPAIR PROTEIN RECF"/>
    <property type="match status" value="1"/>
</dbReference>
<dbReference type="Gene3D" id="1.20.1050.90">
    <property type="entry name" value="RecF/RecN/SMC, N-terminal domain"/>
    <property type="match status" value="1"/>
</dbReference>
<evidence type="ECO:0000259" key="15">
    <source>
        <dbReference type="Pfam" id="PF02463"/>
    </source>
</evidence>
<dbReference type="NCBIfam" id="TIGR00611">
    <property type="entry name" value="recf"/>
    <property type="match status" value="1"/>
</dbReference>
<organism evidence="16 17">
    <name type="scientific">Corynebacterium hansenii</name>
    <dbReference type="NCBI Taxonomy" id="394964"/>
    <lineage>
        <taxon>Bacteria</taxon>
        <taxon>Bacillati</taxon>
        <taxon>Actinomycetota</taxon>
        <taxon>Actinomycetes</taxon>
        <taxon>Mycobacteriales</taxon>
        <taxon>Corynebacteriaceae</taxon>
        <taxon>Corynebacterium</taxon>
    </lineage>
</organism>
<keyword evidence="8 13" id="KW-0067">ATP-binding</keyword>
<evidence type="ECO:0000256" key="13">
    <source>
        <dbReference type="HAMAP-Rule" id="MF_00365"/>
    </source>
</evidence>
<evidence type="ECO:0000313" key="17">
    <source>
        <dbReference type="Proteomes" id="UP001595751"/>
    </source>
</evidence>
<keyword evidence="10 13" id="KW-0234">DNA repair</keyword>
<evidence type="ECO:0000256" key="8">
    <source>
        <dbReference type="ARBA" id="ARBA00022840"/>
    </source>
</evidence>
<evidence type="ECO:0000256" key="9">
    <source>
        <dbReference type="ARBA" id="ARBA00023125"/>
    </source>
</evidence>
<dbReference type="Gene3D" id="3.40.50.300">
    <property type="entry name" value="P-loop containing nucleotide triphosphate hydrolases"/>
    <property type="match status" value="1"/>
</dbReference>
<dbReference type="CDD" id="cd03242">
    <property type="entry name" value="ABC_RecF"/>
    <property type="match status" value="1"/>
</dbReference>
<keyword evidence="4 13" id="KW-0963">Cytoplasm</keyword>
<dbReference type="SUPFAM" id="SSF52540">
    <property type="entry name" value="P-loop containing nucleoside triphosphate hydrolases"/>
    <property type="match status" value="1"/>
</dbReference>
<dbReference type="InterPro" id="IPR001238">
    <property type="entry name" value="DNA-binding_RecF"/>
</dbReference>
<evidence type="ECO:0000256" key="11">
    <source>
        <dbReference type="ARBA" id="ARBA00023236"/>
    </source>
</evidence>
<evidence type="ECO:0000256" key="10">
    <source>
        <dbReference type="ARBA" id="ARBA00023204"/>
    </source>
</evidence>
<dbReference type="InterPro" id="IPR018078">
    <property type="entry name" value="DNA-binding_RecF_CS"/>
</dbReference>
<dbReference type="Pfam" id="PF02463">
    <property type="entry name" value="SMC_N"/>
    <property type="match status" value="1"/>
</dbReference>
<evidence type="ECO:0000256" key="4">
    <source>
        <dbReference type="ARBA" id="ARBA00022490"/>
    </source>
</evidence>
<evidence type="ECO:0000256" key="6">
    <source>
        <dbReference type="ARBA" id="ARBA00022741"/>
    </source>
</evidence>
<evidence type="ECO:0000256" key="1">
    <source>
        <dbReference type="ARBA" id="ARBA00004496"/>
    </source>
</evidence>
<evidence type="ECO:0000256" key="7">
    <source>
        <dbReference type="ARBA" id="ARBA00022763"/>
    </source>
</evidence>
<feature type="binding site" evidence="13">
    <location>
        <begin position="30"/>
        <end position="37"/>
    </location>
    <ligand>
        <name>ATP</name>
        <dbReference type="ChEBI" id="CHEBI:30616"/>
    </ligand>
</feature>
<dbReference type="RefSeq" id="WP_290290619.1">
    <property type="nucleotide sequence ID" value="NZ_CP047211.1"/>
</dbReference>
<evidence type="ECO:0000256" key="2">
    <source>
        <dbReference type="ARBA" id="ARBA00008016"/>
    </source>
</evidence>
<keyword evidence="5 13" id="KW-0235">DNA replication</keyword>
<evidence type="ECO:0000256" key="3">
    <source>
        <dbReference type="ARBA" id="ARBA00020170"/>
    </source>
</evidence>
<keyword evidence="7 13" id="KW-0227">DNA damage</keyword>
<keyword evidence="6 13" id="KW-0547">Nucleotide-binding</keyword>
<protein>
    <recommendedName>
        <fullName evidence="3 13">DNA replication and repair protein RecF</fullName>
    </recommendedName>
</protein>
<dbReference type="PANTHER" id="PTHR32182:SF0">
    <property type="entry name" value="DNA REPLICATION AND REPAIR PROTEIN RECF"/>
    <property type="match status" value="1"/>
</dbReference>
<dbReference type="InterPro" id="IPR027417">
    <property type="entry name" value="P-loop_NTPase"/>
</dbReference>
<dbReference type="InterPro" id="IPR042174">
    <property type="entry name" value="RecF_2"/>
</dbReference>
<gene>
    <name evidence="13 16" type="primary">recF</name>
    <name evidence="16" type="ORF">ACFORJ_04985</name>
</gene>
<comment type="caution">
    <text evidence="16">The sequence shown here is derived from an EMBL/GenBank/DDBJ whole genome shotgun (WGS) entry which is preliminary data.</text>
</comment>
<comment type="subcellular location">
    <subcellularLocation>
        <location evidence="1 13 14">Cytoplasm</location>
    </subcellularLocation>
</comment>
<sequence>MYLRSLSLRDFRSWPDLSLELEPGITVFTGRNGYGKTNIVEAVGYLSTLSSHRVSTDAPLVRSGADSARVSATAVNDGRELTAHLLINPHRANQAQLNRTRLRSPRELLGTVRSVFFAPEDLELVKGEPAQRRRYLDDLLAVRRPRMAGARLEYERILRQRNALLKTAGGSLRRGYSSAEGQAALATLDTWDAQLAHVGAIITAARIALVRDLAPRVVEAYATLAPSSRPAHVEYRTKLPADDLPDDPEIIEALLLTELGARRNREIERGISLVGPHRDDLQLNLGDAAAKGFASHGETWSFALSLRLAAYLMLREEGPDPILVLDDVFAELDRHRREALVGIAKEAEQVLITSAVGEELPEGLADAPRVTTHVVTVEDTEAGRISVLDADVAEAPDTAATGDVTSPEGDR</sequence>
<reference evidence="17" key="1">
    <citation type="journal article" date="2019" name="Int. J. Syst. Evol. Microbiol.">
        <title>The Global Catalogue of Microorganisms (GCM) 10K type strain sequencing project: providing services to taxonomists for standard genome sequencing and annotation.</title>
        <authorList>
            <consortium name="The Broad Institute Genomics Platform"/>
            <consortium name="The Broad Institute Genome Sequencing Center for Infectious Disease"/>
            <person name="Wu L."/>
            <person name="Ma J."/>
        </authorList>
    </citation>
    <scope>NUCLEOTIDE SEQUENCE [LARGE SCALE GENOMIC DNA]</scope>
    <source>
        <strain evidence="17">CCUG 53252</strain>
    </source>
</reference>
<dbReference type="PROSITE" id="PS00617">
    <property type="entry name" value="RECF_1"/>
    <property type="match status" value="1"/>
</dbReference>
<dbReference type="EMBL" id="JBHRZN010000001">
    <property type="protein sequence ID" value="MFC3849515.1"/>
    <property type="molecule type" value="Genomic_DNA"/>
</dbReference>
<feature type="domain" description="RecF/RecN/SMC N-terminal" evidence="15">
    <location>
        <begin position="2"/>
        <end position="355"/>
    </location>
</feature>
<comment type="similarity">
    <text evidence="2 13 14">Belongs to the RecF family.</text>
</comment>
<evidence type="ECO:0000256" key="5">
    <source>
        <dbReference type="ARBA" id="ARBA00022705"/>
    </source>
</evidence>
<dbReference type="Proteomes" id="UP001595751">
    <property type="component" value="Unassembled WGS sequence"/>
</dbReference>
<comment type="function">
    <text evidence="12 13 14">The RecF protein is involved in DNA metabolism; it is required for DNA replication and normal SOS inducibility. RecF binds preferentially to single-stranded, linear DNA. It also seems to bind ATP.</text>
</comment>
<dbReference type="HAMAP" id="MF_00365">
    <property type="entry name" value="RecF"/>
    <property type="match status" value="1"/>
</dbReference>
<keyword evidence="9 13" id="KW-0238">DNA-binding</keyword>
<evidence type="ECO:0000256" key="14">
    <source>
        <dbReference type="RuleBase" id="RU000578"/>
    </source>
</evidence>
<keyword evidence="17" id="KW-1185">Reference proteome</keyword>
<dbReference type="InterPro" id="IPR003395">
    <property type="entry name" value="RecF/RecN/SMC_N"/>
</dbReference>
<keyword evidence="11 13" id="KW-0742">SOS response</keyword>
<proteinExistence type="inferred from homology"/>
<accession>A0ABV7ZMY8</accession>
<dbReference type="PROSITE" id="PS00618">
    <property type="entry name" value="RECF_2"/>
    <property type="match status" value="1"/>
</dbReference>
<evidence type="ECO:0000313" key="16">
    <source>
        <dbReference type="EMBL" id="MFC3849515.1"/>
    </source>
</evidence>
<evidence type="ECO:0000256" key="12">
    <source>
        <dbReference type="ARBA" id="ARBA00025401"/>
    </source>
</evidence>
<name>A0ABV7ZMY8_9CORY</name>